<proteinExistence type="predicted"/>
<organism evidence="1 2">
    <name type="scientific">Cellulophaga fucicola</name>
    <dbReference type="NCBI Taxonomy" id="76595"/>
    <lineage>
        <taxon>Bacteria</taxon>
        <taxon>Pseudomonadati</taxon>
        <taxon>Bacteroidota</taxon>
        <taxon>Flavobacteriia</taxon>
        <taxon>Flavobacteriales</taxon>
        <taxon>Flavobacteriaceae</taxon>
        <taxon>Cellulophaga</taxon>
    </lineage>
</organism>
<accession>A0A1K1NWB1</accession>
<evidence type="ECO:0008006" key="3">
    <source>
        <dbReference type="Google" id="ProtNLM"/>
    </source>
</evidence>
<dbReference type="EMBL" id="FPIY01000002">
    <property type="protein sequence ID" value="SFW39768.1"/>
    <property type="molecule type" value="Genomic_DNA"/>
</dbReference>
<evidence type="ECO:0000313" key="2">
    <source>
        <dbReference type="Proteomes" id="UP000183257"/>
    </source>
</evidence>
<dbReference type="OrthoDB" id="1414356at2"/>
<dbReference type="RefSeq" id="WP_084639179.1">
    <property type="nucleotide sequence ID" value="NZ_FPIY01000002.1"/>
</dbReference>
<reference evidence="2" key="1">
    <citation type="submission" date="2016-11" db="EMBL/GenBank/DDBJ databases">
        <authorList>
            <person name="Varghese N."/>
            <person name="Submissions S."/>
        </authorList>
    </citation>
    <scope>NUCLEOTIDE SEQUENCE [LARGE SCALE GENOMIC DNA]</scope>
    <source>
        <strain evidence="2">DSM 24786</strain>
    </source>
</reference>
<protein>
    <recommendedName>
        <fullName evidence="3">DUF1963 domain-containing protein</fullName>
    </recommendedName>
</protein>
<dbReference type="InterPro" id="IPR035948">
    <property type="entry name" value="YwqG-like_sf"/>
</dbReference>
<dbReference type="SUPFAM" id="SSF103032">
    <property type="entry name" value="Hypothetical protein YwqG"/>
    <property type="match status" value="1"/>
</dbReference>
<sequence>MQNNSYHIIFERSYYLPTNDFGQRNNKHPTWGFEPLENSNLKFGGVLKNGINHLISFDKNFLVNGIELKGRIFGLNFEDFFNAQINGPYLFYKHSENGEIERLNENIPIEFEYCNQPLKETNIKLALTPLSFKNQEWEGNCNKIGGKPIWIQEPKNICCPKCNNKMTFIFQLDSGLPDLNPINGNEIMFGNDGICYAFLCNQHKISGYLWQCT</sequence>
<evidence type="ECO:0000313" key="1">
    <source>
        <dbReference type="EMBL" id="SFW39768.1"/>
    </source>
</evidence>
<name>A0A1K1NWB1_9FLAO</name>
<dbReference type="Proteomes" id="UP000183257">
    <property type="component" value="Unassembled WGS sequence"/>
</dbReference>
<keyword evidence="2" id="KW-1185">Reference proteome</keyword>
<gene>
    <name evidence="1" type="ORF">SAMN05660313_01428</name>
</gene>
<dbReference type="AlphaFoldDB" id="A0A1K1NWB1"/>